<evidence type="ECO:0000256" key="3">
    <source>
        <dbReference type="ARBA" id="ARBA00023004"/>
    </source>
</evidence>
<dbReference type="Gene3D" id="3.50.50.60">
    <property type="entry name" value="FAD/NAD(P)-binding domain"/>
    <property type="match status" value="1"/>
</dbReference>
<dbReference type="EMBL" id="LT670848">
    <property type="protein sequence ID" value="SHM67785.1"/>
    <property type="molecule type" value="Genomic_DNA"/>
</dbReference>
<keyword evidence="1" id="KW-0001">2Fe-2S</keyword>
<dbReference type="GO" id="GO:0046872">
    <property type="term" value="F:metal ion binding"/>
    <property type="evidence" value="ECO:0007669"/>
    <property type="project" value="UniProtKB-KW"/>
</dbReference>
<dbReference type="PRINTS" id="PR00162">
    <property type="entry name" value="RIESKE"/>
</dbReference>
<evidence type="ECO:0000313" key="8">
    <source>
        <dbReference type="Proteomes" id="UP000190235"/>
    </source>
</evidence>
<protein>
    <submittedName>
        <fullName evidence="7">Glycine/D-amino acid oxidase</fullName>
    </submittedName>
</protein>
<name>A0A1M7KQN1_9FLAO</name>
<keyword evidence="4" id="KW-0411">Iron-sulfur</keyword>
<dbReference type="Gene3D" id="3.30.9.10">
    <property type="entry name" value="D-Amino Acid Oxidase, subunit A, domain 2"/>
    <property type="match status" value="1"/>
</dbReference>
<dbReference type="InterPro" id="IPR005805">
    <property type="entry name" value="Rieske_Fe-S_prot_C"/>
</dbReference>
<dbReference type="AlphaFoldDB" id="A0A1M7KQN1"/>
<proteinExistence type="predicted"/>
<dbReference type="Gene3D" id="2.102.10.10">
    <property type="entry name" value="Rieske [2Fe-2S] iron-sulphur domain"/>
    <property type="match status" value="1"/>
</dbReference>
<dbReference type="InterPro" id="IPR017941">
    <property type="entry name" value="Rieske_2Fe-2S"/>
</dbReference>
<evidence type="ECO:0000256" key="5">
    <source>
        <dbReference type="ARBA" id="ARBA00023157"/>
    </source>
</evidence>
<dbReference type="GO" id="GO:0051537">
    <property type="term" value="F:2 iron, 2 sulfur cluster binding"/>
    <property type="evidence" value="ECO:0007669"/>
    <property type="project" value="UniProtKB-KW"/>
</dbReference>
<keyword evidence="2" id="KW-0479">Metal-binding</keyword>
<dbReference type="GO" id="GO:0005737">
    <property type="term" value="C:cytoplasm"/>
    <property type="evidence" value="ECO:0007669"/>
    <property type="project" value="TreeGrafter"/>
</dbReference>
<dbReference type="Pfam" id="PF00355">
    <property type="entry name" value="Rieske"/>
    <property type="match status" value="1"/>
</dbReference>
<accession>A0A1M7KQN1</accession>
<evidence type="ECO:0000256" key="2">
    <source>
        <dbReference type="ARBA" id="ARBA00022723"/>
    </source>
</evidence>
<dbReference type="RefSeq" id="WP_079734724.1">
    <property type="nucleotide sequence ID" value="NZ_LT670848.1"/>
</dbReference>
<dbReference type="PANTHER" id="PTHR13847">
    <property type="entry name" value="SARCOSINE DEHYDROGENASE-RELATED"/>
    <property type="match status" value="1"/>
</dbReference>
<organism evidence="7 8">
    <name type="scientific">Salegentibacter salegens</name>
    <dbReference type="NCBI Taxonomy" id="143223"/>
    <lineage>
        <taxon>Bacteria</taxon>
        <taxon>Pseudomonadati</taxon>
        <taxon>Bacteroidota</taxon>
        <taxon>Flavobacteriia</taxon>
        <taxon>Flavobacteriales</taxon>
        <taxon>Flavobacteriaceae</taxon>
        <taxon>Salegentibacter</taxon>
    </lineage>
</organism>
<feature type="domain" description="Rieske" evidence="6">
    <location>
        <begin position="415"/>
        <end position="502"/>
    </location>
</feature>
<dbReference type="Pfam" id="PF01266">
    <property type="entry name" value="DAO"/>
    <property type="match status" value="1"/>
</dbReference>
<dbReference type="SUPFAM" id="SSF50022">
    <property type="entry name" value="ISP domain"/>
    <property type="match status" value="1"/>
</dbReference>
<dbReference type="OrthoDB" id="9767869at2"/>
<gene>
    <name evidence="7" type="ORF">SAMN05878281_1556</name>
</gene>
<evidence type="ECO:0000313" key="7">
    <source>
        <dbReference type="EMBL" id="SHM67785.1"/>
    </source>
</evidence>
<keyword evidence="5" id="KW-1015">Disulfide bond</keyword>
<dbReference type="STRING" id="143223.SAMN05878281_1556"/>
<evidence type="ECO:0000259" key="6">
    <source>
        <dbReference type="PROSITE" id="PS51296"/>
    </source>
</evidence>
<keyword evidence="8" id="KW-1185">Reference proteome</keyword>
<keyword evidence="3" id="KW-0408">Iron</keyword>
<dbReference type="InterPro" id="IPR038010">
    <property type="entry name" value="YhfW_C"/>
</dbReference>
<reference evidence="8" key="1">
    <citation type="submission" date="2016-11" db="EMBL/GenBank/DDBJ databases">
        <authorList>
            <person name="Varghese N."/>
            <person name="Submissions S."/>
        </authorList>
    </citation>
    <scope>NUCLEOTIDE SEQUENCE [LARGE SCALE GENOMIC DNA]</scope>
    <source>
        <strain evidence="8">ACAM 48</strain>
    </source>
</reference>
<dbReference type="InterPro" id="IPR036188">
    <property type="entry name" value="FAD/NAD-bd_sf"/>
</dbReference>
<evidence type="ECO:0000256" key="1">
    <source>
        <dbReference type="ARBA" id="ARBA00022714"/>
    </source>
</evidence>
<dbReference type="InterPro" id="IPR036922">
    <property type="entry name" value="Rieske_2Fe-2S_sf"/>
</dbReference>
<dbReference type="SUPFAM" id="SSF51905">
    <property type="entry name" value="FAD/NAD(P)-binding domain"/>
    <property type="match status" value="1"/>
</dbReference>
<dbReference type="InterPro" id="IPR006076">
    <property type="entry name" value="FAD-dep_OxRdtase"/>
</dbReference>
<dbReference type="GO" id="GO:0016020">
    <property type="term" value="C:membrane"/>
    <property type="evidence" value="ECO:0007669"/>
    <property type="project" value="InterPro"/>
</dbReference>
<dbReference type="Proteomes" id="UP000190235">
    <property type="component" value="Chromosome I"/>
</dbReference>
<dbReference type="CDD" id="cd03477">
    <property type="entry name" value="Rieske_YhfW_C"/>
    <property type="match status" value="1"/>
</dbReference>
<evidence type="ECO:0000256" key="4">
    <source>
        <dbReference type="ARBA" id="ARBA00023014"/>
    </source>
</evidence>
<dbReference type="FunFam" id="2.102.10.10:FF:000014">
    <property type="entry name" value="Oxidoreductase, FAD dependent"/>
    <property type="match status" value="1"/>
</dbReference>
<sequence>MISNTIWNSFETAYEFPVLEDNLQVDVSIIGGGITGISTAYFLKKAGLKVAVLDAGKIGMGTTGHSTGNLYLIIAELLSSLDSKYNKETTKKVLKARASALEIIENIIQEEELDCDFTRQSMFLFSDDNAQKIEKEISASLKLGVLHEAVAEDNFSFEATKILKYPGQAQFNPFLYVNQLANSINSKECQIFQDSKVEKIEELEDGSYNLKTAKASVSSKYLVHATHSSKGVDLKFDTTLGPYREYAIAATLTDDNYPQGIFWEYKGKEKYSFRSYTRNGKSYVMAVGKSYKVGQSENNTELMDSLVKFLKEKFPVEEITHFWGGQNYKPADLLPSIGRKNIHKNEFIATGFSTDGLIYGSLAGKIITDLITDQDNEYEDIFNPLRVNPGKSSKSFIQENLNVAKEFFKDHILGSSTEEVEKLNAGEGRVVEIEGKKFGISRDENNKYEIVSASCTHLGCVIHWNDLEKSWDCPCHGSRFTPSGEVIEGPAMDALPRINNKQ</sequence>
<dbReference type="PROSITE" id="PS51296">
    <property type="entry name" value="RIESKE"/>
    <property type="match status" value="1"/>
</dbReference>